<proteinExistence type="predicted"/>
<evidence type="ECO:0000313" key="2">
    <source>
        <dbReference type="Proteomes" id="UP000309566"/>
    </source>
</evidence>
<dbReference type="AlphaFoldDB" id="A0A4S2D935"/>
<name>A0A4S2D935_9BACE</name>
<reference evidence="1 2" key="1">
    <citation type="submission" date="2019-04" db="EMBL/GenBank/DDBJ databases">
        <title>Microbes associate with the intestines of laboratory mice.</title>
        <authorList>
            <person name="Navarre W."/>
            <person name="Wong E."/>
            <person name="Huang K."/>
            <person name="Tropini C."/>
            <person name="Ng K."/>
            <person name="Yu B."/>
        </authorList>
    </citation>
    <scope>NUCLEOTIDE SEQUENCE [LARGE SCALE GENOMIC DNA]</scope>
    <source>
        <strain evidence="1 2">NM63_1-25</strain>
    </source>
</reference>
<dbReference type="Proteomes" id="UP000309566">
    <property type="component" value="Unassembled WGS sequence"/>
</dbReference>
<sequence length="163" mass="18645">MKRRYVIFLCILIAALLFGTGFHVGKRSVCPIADTIRLGDTVRLPAPEVIREIPVPVPVDVDTAAILQKYFTKKVYNDTIILTKFIEVHLTDTVYMNGLLGRTASYTFSFPEYNHSFSAGVMGGNRSLRLMAAYRHKRFEFLGDYNLIDKSYSVGAKYYLFRW</sequence>
<accession>A0A4S2D935</accession>
<organism evidence="1 2">
    <name type="scientific">Bacteroides caecimuris</name>
    <dbReference type="NCBI Taxonomy" id="1796613"/>
    <lineage>
        <taxon>Bacteria</taxon>
        <taxon>Pseudomonadati</taxon>
        <taxon>Bacteroidota</taxon>
        <taxon>Bacteroidia</taxon>
        <taxon>Bacteroidales</taxon>
        <taxon>Bacteroidaceae</taxon>
        <taxon>Bacteroides</taxon>
    </lineage>
</organism>
<comment type="caution">
    <text evidence="1">The sequence shown here is derived from an EMBL/GenBank/DDBJ whole genome shotgun (WGS) entry which is preliminary data.</text>
</comment>
<protein>
    <submittedName>
        <fullName evidence="1">Uncharacterized protein</fullName>
    </submittedName>
</protein>
<evidence type="ECO:0000313" key="1">
    <source>
        <dbReference type="EMBL" id="TGY38268.1"/>
    </source>
</evidence>
<dbReference type="RefSeq" id="WP_135999394.1">
    <property type="nucleotide sequence ID" value="NZ_CAJUNY010000132.1"/>
</dbReference>
<gene>
    <name evidence="1" type="ORF">E5353_07165</name>
</gene>
<dbReference type="EMBL" id="SRYX01000020">
    <property type="protein sequence ID" value="TGY38268.1"/>
    <property type="molecule type" value="Genomic_DNA"/>
</dbReference>